<gene>
    <name evidence="4" type="ORF">NAF29_08625</name>
</gene>
<comment type="caution">
    <text evidence="4">The sequence shown here is derived from an EMBL/GenBank/DDBJ whole genome shotgun (WGS) entry which is preliminary data.</text>
</comment>
<dbReference type="SMART" id="SM00052">
    <property type="entry name" value="EAL"/>
    <property type="match status" value="1"/>
</dbReference>
<dbReference type="SUPFAM" id="SSF141868">
    <property type="entry name" value="EAL domain-like"/>
    <property type="match status" value="1"/>
</dbReference>
<dbReference type="InterPro" id="IPR035919">
    <property type="entry name" value="EAL_sf"/>
</dbReference>
<dbReference type="InterPro" id="IPR052155">
    <property type="entry name" value="Biofilm_reg_signaling"/>
</dbReference>
<dbReference type="SUPFAM" id="SSF55781">
    <property type="entry name" value="GAF domain-like"/>
    <property type="match status" value="1"/>
</dbReference>
<evidence type="ECO:0000259" key="3">
    <source>
        <dbReference type="PROSITE" id="PS50887"/>
    </source>
</evidence>
<sequence>MIELVFYISIGFILYAAFNALSFAALNRRNSDKLWFAALAICVGFYQYFTLQYFVSPDIEGSVLALRFQNLFLQICIPLFCAYTAACCQQTRYPRMPYVVVLLLLALMPFNFIMPFGLRYETLEGLRTFTIWGKEVSVLKGNISPISYIQYVICFAVLVWVSLQFKHLIKHSRATTYIACVASLLLVALVSAILIESGHLDFFYLSGFACILLMIQASISQAAERRSNNRKLGITSLKLDQELRRSSAHKTRSNQLVQVVEQSPNAIVICENGGTVTSMNQAGIDFWGGRLDQSNINLLNELAVTYGGFNLRPHAISAMGHLTLPPIKSNKLPNTINQYLPSNITLEFDIYTTVDLNNEIDLIVIYSRDVTEEYFSQQAFEHLARSVSYSSDSSFFDGLVSHLSALVGASAAFVGKITSNKQQIETVSLMVNGKITRNVTYDLNGTPSLKVITDRECHFAQGIQAAFPEDATLRELNIESYVGVPLFDKESEIIGILTILDIKPIVETPHLIHILNILAARASAEIQRQTAETRMNRMAYEDHLTGLPNRARANEHLASLLKTIRSTPQTATLLNANIDHFKMINDELGHSTGDQIINAISIKMRELFPPSVFISRYGGDELLFISMNTSQTAVELAHEVLRAFHQPISIGEHVVDVSATIGIVQLSQHTQSSLAAIRQSELALYHAKDNVRGSFYEYEDSLESEAKNNLIIQTLLKQAITNNELEVHYQPQVNANGKLFGAEALVRWPNSPQGPISPAVFVPIAEQSGLIHKLGDWVFERCIEQLTVWHNNNQFDGHLSINVSAWQFALPGFVERTTERIKRSNLPISYFCIELTETGLLSDIGDTVNKLKQLRTFGLKIALDDFGTGYSSLAYLQQLPLDILKIDKLFVDELETNATSSLASTMISMSHQMKLDVVAEGVETAQQVDALEALKCDIYQGYHFAKPMPAVEFIEWTHRYTTPLNQPDSSRSK</sequence>
<dbReference type="CDD" id="cd01948">
    <property type="entry name" value="EAL"/>
    <property type="match status" value="1"/>
</dbReference>
<keyword evidence="1" id="KW-0472">Membrane</keyword>
<keyword evidence="5" id="KW-1185">Reference proteome</keyword>
<dbReference type="InterPro" id="IPR029016">
    <property type="entry name" value="GAF-like_dom_sf"/>
</dbReference>
<feature type="domain" description="EAL" evidence="2">
    <location>
        <begin position="709"/>
        <end position="961"/>
    </location>
</feature>
<evidence type="ECO:0000259" key="2">
    <source>
        <dbReference type="PROSITE" id="PS50883"/>
    </source>
</evidence>
<reference evidence="4 5" key="1">
    <citation type="journal article" date="2013" name="Antonie Van Leeuwenhoek">
        <title>Echinimonas agarilytica gen. nov., sp. nov., a new gammaproteobacterium isolated from the sea urchin Strongylocentrotus intermedius.</title>
        <authorList>
            <person name="Nedashkovskaya O.I."/>
            <person name="Stenkova A.M."/>
            <person name="Zhukova N.V."/>
            <person name="Van Trappen S."/>
            <person name="Lee J.S."/>
            <person name="Kim S.B."/>
        </authorList>
    </citation>
    <scope>NUCLEOTIDE SEQUENCE [LARGE SCALE GENOMIC DNA]</scope>
    <source>
        <strain evidence="4 5">KMM 6351</strain>
    </source>
</reference>
<feature type="transmembrane region" description="Helical" evidence="1">
    <location>
        <begin position="34"/>
        <end position="55"/>
    </location>
</feature>
<dbReference type="SMART" id="SM00267">
    <property type="entry name" value="GGDEF"/>
    <property type="match status" value="1"/>
</dbReference>
<feature type="domain" description="GGDEF" evidence="3">
    <location>
        <begin position="569"/>
        <end position="700"/>
    </location>
</feature>
<feature type="transmembrane region" description="Helical" evidence="1">
    <location>
        <begin position="67"/>
        <end position="86"/>
    </location>
</feature>
<dbReference type="PANTHER" id="PTHR44757">
    <property type="entry name" value="DIGUANYLATE CYCLASE DGCP"/>
    <property type="match status" value="1"/>
</dbReference>
<feature type="transmembrane region" description="Helical" evidence="1">
    <location>
        <begin position="6"/>
        <end position="27"/>
    </location>
</feature>
<feature type="transmembrane region" description="Helical" evidence="1">
    <location>
        <begin position="177"/>
        <end position="196"/>
    </location>
</feature>
<evidence type="ECO:0000313" key="4">
    <source>
        <dbReference type="EMBL" id="MCM2679726.1"/>
    </source>
</evidence>
<dbReference type="InterPro" id="IPR001633">
    <property type="entry name" value="EAL_dom"/>
</dbReference>
<evidence type="ECO:0000256" key="1">
    <source>
        <dbReference type="SAM" id="Phobius"/>
    </source>
</evidence>
<dbReference type="PROSITE" id="PS50883">
    <property type="entry name" value="EAL"/>
    <property type="match status" value="1"/>
</dbReference>
<dbReference type="Gene3D" id="3.30.70.270">
    <property type="match status" value="1"/>
</dbReference>
<dbReference type="InterPro" id="IPR000160">
    <property type="entry name" value="GGDEF_dom"/>
</dbReference>
<name>A0AA41W6Y4_9GAMM</name>
<dbReference type="RefSeq" id="WP_251261166.1">
    <property type="nucleotide sequence ID" value="NZ_JAMQGP010000003.1"/>
</dbReference>
<dbReference type="CDD" id="cd01949">
    <property type="entry name" value="GGDEF"/>
    <property type="match status" value="1"/>
</dbReference>
<dbReference type="Pfam" id="PF01590">
    <property type="entry name" value="GAF"/>
    <property type="match status" value="1"/>
</dbReference>
<dbReference type="PANTHER" id="PTHR44757:SF2">
    <property type="entry name" value="BIOFILM ARCHITECTURE MAINTENANCE PROTEIN MBAA"/>
    <property type="match status" value="1"/>
</dbReference>
<dbReference type="Pfam" id="PF00990">
    <property type="entry name" value="GGDEF"/>
    <property type="match status" value="1"/>
</dbReference>
<dbReference type="NCBIfam" id="TIGR00254">
    <property type="entry name" value="GGDEF"/>
    <property type="match status" value="1"/>
</dbReference>
<keyword evidence="1" id="KW-1133">Transmembrane helix</keyword>
<feature type="transmembrane region" description="Helical" evidence="1">
    <location>
        <begin position="98"/>
        <end position="118"/>
    </location>
</feature>
<dbReference type="Proteomes" id="UP001165393">
    <property type="component" value="Unassembled WGS sequence"/>
</dbReference>
<dbReference type="AlphaFoldDB" id="A0AA41W6Y4"/>
<keyword evidence="1" id="KW-0812">Transmembrane</keyword>
<dbReference type="Gene3D" id="3.20.20.450">
    <property type="entry name" value="EAL domain"/>
    <property type="match status" value="1"/>
</dbReference>
<proteinExistence type="predicted"/>
<dbReference type="SUPFAM" id="SSF55073">
    <property type="entry name" value="Nucleotide cyclase"/>
    <property type="match status" value="1"/>
</dbReference>
<organism evidence="4 5">
    <name type="scientific">Echinimonas agarilytica</name>
    <dbReference type="NCBI Taxonomy" id="1215918"/>
    <lineage>
        <taxon>Bacteria</taxon>
        <taxon>Pseudomonadati</taxon>
        <taxon>Pseudomonadota</taxon>
        <taxon>Gammaproteobacteria</taxon>
        <taxon>Alteromonadales</taxon>
        <taxon>Echinimonadaceae</taxon>
        <taxon>Echinimonas</taxon>
    </lineage>
</organism>
<evidence type="ECO:0000313" key="5">
    <source>
        <dbReference type="Proteomes" id="UP001165393"/>
    </source>
</evidence>
<dbReference type="Pfam" id="PF00563">
    <property type="entry name" value="EAL"/>
    <property type="match status" value="1"/>
</dbReference>
<protein>
    <submittedName>
        <fullName evidence="4">EAL domain-containing protein</fullName>
    </submittedName>
</protein>
<dbReference type="Gene3D" id="3.30.450.40">
    <property type="match status" value="1"/>
</dbReference>
<dbReference type="EMBL" id="JAMQGP010000003">
    <property type="protein sequence ID" value="MCM2679726.1"/>
    <property type="molecule type" value="Genomic_DNA"/>
</dbReference>
<dbReference type="PROSITE" id="PS50887">
    <property type="entry name" value="GGDEF"/>
    <property type="match status" value="1"/>
</dbReference>
<dbReference type="InterPro" id="IPR029787">
    <property type="entry name" value="Nucleotide_cyclase"/>
</dbReference>
<feature type="transmembrane region" description="Helical" evidence="1">
    <location>
        <begin position="148"/>
        <end position="165"/>
    </location>
</feature>
<dbReference type="InterPro" id="IPR043128">
    <property type="entry name" value="Rev_trsase/Diguanyl_cyclase"/>
</dbReference>
<accession>A0AA41W6Y4</accession>
<dbReference type="InterPro" id="IPR003018">
    <property type="entry name" value="GAF"/>
</dbReference>